<comment type="similarity">
    <text evidence="2">Belongs to the BexD/CtrA/VexA family.</text>
</comment>
<protein>
    <submittedName>
        <fullName evidence="17">Polysaccharide export protein</fullName>
    </submittedName>
</protein>
<evidence type="ECO:0000256" key="11">
    <source>
        <dbReference type="ARBA" id="ARBA00023136"/>
    </source>
</evidence>
<evidence type="ECO:0000256" key="5">
    <source>
        <dbReference type="ARBA" id="ARBA00022597"/>
    </source>
</evidence>
<evidence type="ECO:0000256" key="8">
    <source>
        <dbReference type="ARBA" id="ARBA00023047"/>
    </source>
</evidence>
<dbReference type="InterPro" id="IPR017477">
    <property type="entry name" value="PEP-CTERM_polysacc_export"/>
</dbReference>
<dbReference type="Proteomes" id="UP001196565">
    <property type="component" value="Unassembled WGS sequence"/>
</dbReference>
<sequence>MAAACTAAPVQPAADAPNTGAAAPEYVIGPGDTLDVFVYLAPELSTNGLPVRPDGRISLPLVPDIVAAGQTPSQLASDITTRLRRYVIEPNVTVMVRAFVGAPSQQIRIIGEATQPRSMPYREGMTVLDAVIEARGLTRYAAGNRAEIVRRNASGTPSHTIPVRLDDLLRGGDMTQDARMQPGDTLVIPQGWF</sequence>
<evidence type="ECO:0000256" key="2">
    <source>
        <dbReference type="ARBA" id="ARBA00009450"/>
    </source>
</evidence>
<accession>A0ABS7A887</accession>
<evidence type="ECO:0000256" key="12">
    <source>
        <dbReference type="ARBA" id="ARBA00023139"/>
    </source>
</evidence>
<dbReference type="PANTHER" id="PTHR33619:SF3">
    <property type="entry name" value="POLYSACCHARIDE EXPORT PROTEIN GFCE-RELATED"/>
    <property type="match status" value="1"/>
</dbReference>
<dbReference type="Pfam" id="PF22461">
    <property type="entry name" value="SLBB_2"/>
    <property type="match status" value="1"/>
</dbReference>
<keyword evidence="3" id="KW-0813">Transport</keyword>
<evidence type="ECO:0000256" key="13">
    <source>
        <dbReference type="ARBA" id="ARBA00023237"/>
    </source>
</evidence>
<dbReference type="Gene3D" id="3.10.560.10">
    <property type="entry name" value="Outer membrane lipoprotein wza domain like"/>
    <property type="match status" value="1"/>
</dbReference>
<evidence type="ECO:0000256" key="14">
    <source>
        <dbReference type="ARBA" id="ARBA00023288"/>
    </source>
</evidence>
<evidence type="ECO:0000259" key="16">
    <source>
        <dbReference type="Pfam" id="PF22461"/>
    </source>
</evidence>
<keyword evidence="4" id="KW-1134">Transmembrane beta strand</keyword>
<keyword evidence="5" id="KW-0762">Sugar transport</keyword>
<evidence type="ECO:0000256" key="6">
    <source>
        <dbReference type="ARBA" id="ARBA00022692"/>
    </source>
</evidence>
<gene>
    <name evidence="17" type="ORF">KPL78_06740</name>
</gene>
<keyword evidence="7" id="KW-0732">Signal</keyword>
<keyword evidence="13" id="KW-0998">Cell outer membrane</keyword>
<dbReference type="EMBL" id="JAHYBZ010000002">
    <property type="protein sequence ID" value="MBW6397535.1"/>
    <property type="molecule type" value="Genomic_DNA"/>
</dbReference>
<dbReference type="InterPro" id="IPR054765">
    <property type="entry name" value="SLBB_dom"/>
</dbReference>
<evidence type="ECO:0000256" key="3">
    <source>
        <dbReference type="ARBA" id="ARBA00022448"/>
    </source>
</evidence>
<dbReference type="InterPro" id="IPR049712">
    <property type="entry name" value="Poly_export"/>
</dbReference>
<keyword evidence="6" id="KW-0812">Transmembrane</keyword>
<keyword evidence="11" id="KW-0472">Membrane</keyword>
<evidence type="ECO:0000256" key="7">
    <source>
        <dbReference type="ARBA" id="ARBA00022729"/>
    </source>
</evidence>
<evidence type="ECO:0000256" key="9">
    <source>
        <dbReference type="ARBA" id="ARBA00023065"/>
    </source>
</evidence>
<evidence type="ECO:0000313" key="18">
    <source>
        <dbReference type="Proteomes" id="UP001196565"/>
    </source>
</evidence>
<keyword evidence="14" id="KW-0449">Lipoprotein</keyword>
<evidence type="ECO:0000313" key="17">
    <source>
        <dbReference type="EMBL" id="MBW6397535.1"/>
    </source>
</evidence>
<keyword evidence="12" id="KW-0564">Palmitate</keyword>
<dbReference type="NCBIfam" id="TIGR03027">
    <property type="entry name" value="pepcterm_export"/>
    <property type="match status" value="1"/>
</dbReference>
<name>A0ABS7A887_9PROT</name>
<feature type="domain" description="Polysaccharide export protein N-terminal" evidence="15">
    <location>
        <begin position="22"/>
        <end position="96"/>
    </location>
</feature>
<keyword evidence="18" id="KW-1185">Reference proteome</keyword>
<reference evidence="17 18" key="1">
    <citation type="submission" date="2021-07" db="EMBL/GenBank/DDBJ databases">
        <authorList>
            <person name="So Y."/>
        </authorList>
    </citation>
    <scope>NUCLEOTIDE SEQUENCE [LARGE SCALE GENOMIC DNA]</scope>
    <source>
        <strain evidence="17 18">HJA6</strain>
    </source>
</reference>
<proteinExistence type="inferred from homology"/>
<feature type="domain" description="SLBB" evidence="16">
    <location>
        <begin position="105"/>
        <end position="187"/>
    </location>
</feature>
<comment type="subcellular location">
    <subcellularLocation>
        <location evidence="1">Cell outer membrane</location>
        <topology evidence="1">Multi-pass membrane protein</topology>
    </subcellularLocation>
</comment>
<keyword evidence="8" id="KW-0625">Polysaccharide transport</keyword>
<evidence type="ECO:0000256" key="1">
    <source>
        <dbReference type="ARBA" id="ARBA00004571"/>
    </source>
</evidence>
<dbReference type="InterPro" id="IPR003715">
    <property type="entry name" value="Poly_export_N"/>
</dbReference>
<keyword evidence="10" id="KW-0626">Porin</keyword>
<evidence type="ECO:0000259" key="15">
    <source>
        <dbReference type="Pfam" id="PF02563"/>
    </source>
</evidence>
<evidence type="ECO:0000256" key="10">
    <source>
        <dbReference type="ARBA" id="ARBA00023114"/>
    </source>
</evidence>
<comment type="caution">
    <text evidence="17">The sequence shown here is derived from an EMBL/GenBank/DDBJ whole genome shotgun (WGS) entry which is preliminary data.</text>
</comment>
<evidence type="ECO:0000256" key="4">
    <source>
        <dbReference type="ARBA" id="ARBA00022452"/>
    </source>
</evidence>
<dbReference type="Pfam" id="PF02563">
    <property type="entry name" value="Poly_export"/>
    <property type="match status" value="1"/>
</dbReference>
<dbReference type="PANTHER" id="PTHR33619">
    <property type="entry name" value="POLYSACCHARIDE EXPORT PROTEIN GFCE-RELATED"/>
    <property type="match status" value="1"/>
</dbReference>
<keyword evidence="9" id="KW-0406">Ion transport</keyword>
<organism evidence="17 18">
    <name type="scientific">Roseomonas alba</name>
    <dbReference type="NCBI Taxonomy" id="2846776"/>
    <lineage>
        <taxon>Bacteria</taxon>
        <taxon>Pseudomonadati</taxon>
        <taxon>Pseudomonadota</taxon>
        <taxon>Alphaproteobacteria</taxon>
        <taxon>Acetobacterales</taxon>
        <taxon>Roseomonadaceae</taxon>
        <taxon>Roseomonas</taxon>
    </lineage>
</organism>